<evidence type="ECO:0000313" key="4">
    <source>
        <dbReference type="Proteomes" id="UP000019335"/>
    </source>
</evidence>
<organism evidence="3 4">
    <name type="scientific">Nannochloropsis gaditana</name>
    <dbReference type="NCBI Taxonomy" id="72520"/>
    <lineage>
        <taxon>Eukaryota</taxon>
        <taxon>Sar</taxon>
        <taxon>Stramenopiles</taxon>
        <taxon>Ochrophyta</taxon>
        <taxon>Eustigmatophyceae</taxon>
        <taxon>Eustigmatales</taxon>
        <taxon>Monodopsidaceae</taxon>
        <taxon>Nannochloropsis</taxon>
    </lineage>
</organism>
<reference evidence="3 4" key="1">
    <citation type="journal article" date="2014" name="Mol. Plant">
        <title>Chromosome Scale Genome Assembly and Transcriptome Profiling of Nannochloropsis gaditana in Nitrogen Depletion.</title>
        <authorList>
            <person name="Corteggiani Carpinelli E."/>
            <person name="Telatin A."/>
            <person name="Vitulo N."/>
            <person name="Forcato C."/>
            <person name="D'Angelo M."/>
            <person name="Schiavon R."/>
            <person name="Vezzi A."/>
            <person name="Giacometti G.M."/>
            <person name="Morosinotto T."/>
            <person name="Valle G."/>
        </authorList>
    </citation>
    <scope>NUCLEOTIDE SEQUENCE [LARGE SCALE GENOMIC DNA]</scope>
    <source>
        <strain evidence="3 4">B-31</strain>
    </source>
</reference>
<keyword evidence="1" id="KW-0175">Coiled coil</keyword>
<name>W7UAJ5_9STRA</name>
<dbReference type="OrthoDB" id="10419714at2759"/>
<dbReference type="AlphaFoldDB" id="W7UAJ5"/>
<feature type="chain" id="PRO_5004904270" evidence="2">
    <location>
        <begin position="24"/>
        <end position="155"/>
    </location>
</feature>
<comment type="caution">
    <text evidence="3">The sequence shown here is derived from an EMBL/GenBank/DDBJ whole genome shotgun (WGS) entry which is preliminary data.</text>
</comment>
<keyword evidence="4" id="KW-1185">Reference proteome</keyword>
<accession>W7UAJ5</accession>
<evidence type="ECO:0000256" key="1">
    <source>
        <dbReference type="SAM" id="Coils"/>
    </source>
</evidence>
<sequence length="155" mass="16607">MRSFASFGTVATLLVVSVAGIAANINTCTSNSLLNIRGGGFFEKLDSKISSWTKSGDEAIDRASKAVDSASDRTKNKIDETDARLKKAQTDAETKAKKYAADAKVKAEKTKAEAKVGALPEVPYFALILLLKTRFVGLVRPRLDDCMASTKVSCV</sequence>
<dbReference type="EMBL" id="AZIL01000109">
    <property type="protein sequence ID" value="EWM29949.1"/>
    <property type="molecule type" value="Genomic_DNA"/>
</dbReference>
<dbReference type="Proteomes" id="UP000019335">
    <property type="component" value="Chromosome 2"/>
</dbReference>
<gene>
    <name evidence="3" type="ORF">Naga_100247g5</name>
</gene>
<evidence type="ECO:0000256" key="2">
    <source>
        <dbReference type="SAM" id="SignalP"/>
    </source>
</evidence>
<protein>
    <submittedName>
        <fullName evidence="3">Uncharacterized protein</fullName>
    </submittedName>
</protein>
<feature type="signal peptide" evidence="2">
    <location>
        <begin position="1"/>
        <end position="23"/>
    </location>
</feature>
<evidence type="ECO:0000313" key="3">
    <source>
        <dbReference type="EMBL" id="EWM29949.1"/>
    </source>
</evidence>
<feature type="coiled-coil region" evidence="1">
    <location>
        <begin position="71"/>
        <end position="98"/>
    </location>
</feature>
<proteinExistence type="predicted"/>
<keyword evidence="2" id="KW-0732">Signal</keyword>